<keyword evidence="1" id="KW-0812">Transmembrane</keyword>
<keyword evidence="1" id="KW-1133">Transmembrane helix</keyword>
<evidence type="ECO:0000313" key="3">
    <source>
        <dbReference type="EMBL" id="GAY51134.1"/>
    </source>
</evidence>
<keyword evidence="2" id="KW-0732">Signal</keyword>
<organism evidence="3 4">
    <name type="scientific">Citrus unshiu</name>
    <name type="common">Satsuma mandarin</name>
    <name type="synonym">Citrus nobilis var. unshiu</name>
    <dbReference type="NCBI Taxonomy" id="55188"/>
    <lineage>
        <taxon>Eukaryota</taxon>
        <taxon>Viridiplantae</taxon>
        <taxon>Streptophyta</taxon>
        <taxon>Embryophyta</taxon>
        <taxon>Tracheophyta</taxon>
        <taxon>Spermatophyta</taxon>
        <taxon>Magnoliopsida</taxon>
        <taxon>eudicotyledons</taxon>
        <taxon>Gunneridae</taxon>
        <taxon>Pentapetalae</taxon>
        <taxon>rosids</taxon>
        <taxon>malvids</taxon>
        <taxon>Sapindales</taxon>
        <taxon>Rutaceae</taxon>
        <taxon>Aurantioideae</taxon>
        <taxon>Citrus</taxon>
    </lineage>
</organism>
<dbReference type="EMBL" id="BDQV01000068">
    <property type="protein sequence ID" value="GAY51134.1"/>
    <property type="molecule type" value="Genomic_DNA"/>
</dbReference>
<sequence>MNTTSLLLTLHAPLLLPPRCSIVPPPHVAMPPKPMRSAPLRRQYFSRFSHASPCLIICVLVLFGAVSLTFHYSHNLVCISPYDRLSRFGPRLYRPDALESKNGKRVEWTTKDLIEVLEEFVPIYETRPVKNNIYDWEPVMKRHGITNLSRVLIFFYDHQNELKRLKQALKVGFRHLVFEDNYDTGTGDHYSLRQLCDQSFIRGIHFDTAMLISFQLPTRLFLWDSLPRNAMGKVNKKELKNQLAAQQ</sequence>
<proteinExistence type="predicted"/>
<dbReference type="PANTHER" id="PTHR36362:SF1">
    <property type="entry name" value="DNA-DIRECTED RNA POLYMERASE SUBUNIT BETA"/>
    <property type="match status" value="1"/>
</dbReference>
<name>A0A2H5PFM3_CITUN</name>
<reference evidence="3 4" key="1">
    <citation type="journal article" date="2017" name="Front. Genet.">
        <title>Draft sequencing of the heterozygous diploid genome of Satsuma (Citrus unshiu Marc.) using a hybrid assembly approach.</title>
        <authorList>
            <person name="Shimizu T."/>
            <person name="Tanizawa Y."/>
            <person name="Mochizuki T."/>
            <person name="Nagasaki H."/>
            <person name="Yoshioka T."/>
            <person name="Toyoda A."/>
            <person name="Fujiyama A."/>
            <person name="Kaminuma E."/>
            <person name="Nakamura Y."/>
        </authorList>
    </citation>
    <scope>NUCLEOTIDE SEQUENCE [LARGE SCALE GENOMIC DNA]</scope>
    <source>
        <strain evidence="4">cv. Miyagawa wase</strain>
    </source>
</reference>
<gene>
    <name evidence="3" type="ORF">CUMW_131990</name>
</gene>
<feature type="signal peptide" evidence="2">
    <location>
        <begin position="1"/>
        <end position="22"/>
    </location>
</feature>
<dbReference type="Proteomes" id="UP000236630">
    <property type="component" value="Unassembled WGS sequence"/>
</dbReference>
<dbReference type="STRING" id="55188.A0A2H5PFM3"/>
<comment type="caution">
    <text evidence="3">The sequence shown here is derived from an EMBL/GenBank/DDBJ whole genome shotgun (WGS) entry which is preliminary data.</text>
</comment>
<feature type="transmembrane region" description="Helical" evidence="1">
    <location>
        <begin position="44"/>
        <end position="66"/>
    </location>
</feature>
<keyword evidence="1" id="KW-0472">Membrane</keyword>
<evidence type="ECO:0000256" key="1">
    <source>
        <dbReference type="SAM" id="Phobius"/>
    </source>
</evidence>
<keyword evidence="4" id="KW-1185">Reference proteome</keyword>
<dbReference type="PANTHER" id="PTHR36362">
    <property type="entry name" value="DNA-DIRECTED RNA POLYMERASE SUBUNIT BETA"/>
    <property type="match status" value="1"/>
</dbReference>
<evidence type="ECO:0000256" key="2">
    <source>
        <dbReference type="SAM" id="SignalP"/>
    </source>
</evidence>
<dbReference type="GO" id="GO:0012505">
    <property type="term" value="C:endomembrane system"/>
    <property type="evidence" value="ECO:0007669"/>
    <property type="project" value="TreeGrafter"/>
</dbReference>
<evidence type="ECO:0000313" key="4">
    <source>
        <dbReference type="Proteomes" id="UP000236630"/>
    </source>
</evidence>
<accession>A0A2H5PFM3</accession>
<feature type="chain" id="PRO_5014181681" evidence="2">
    <location>
        <begin position="23"/>
        <end position="247"/>
    </location>
</feature>
<protein>
    <submittedName>
        <fullName evidence="3">Uncharacterized protein</fullName>
    </submittedName>
</protein>
<dbReference type="AlphaFoldDB" id="A0A2H5PFM3"/>